<dbReference type="Pfam" id="PF05296">
    <property type="entry name" value="TAS2R"/>
    <property type="match status" value="1"/>
</dbReference>
<name>A0A6P5PUB0_MUSCR</name>
<sequence length="309" mass="36054">MWSLLQIFFVIISVVEFIMGTLGNGFIVLINSTSWFKIRKISVIDFILTWLAISRMCVLWTTVAGASLRKFHKTLSYSKNFKICFDIIWTGSNYLCIACTTCISVFYLFKIANFSNSIFFWIKQRIHVVLLAIVLGTIIYFILFLIFMKMIANNFIYKWTKLEQNTTFHVLDTLSGFLVYHSLYNGILIFFFIVSLTSFILLIFSLWSHLNRMKLQGIHTKDTSTEAHIRAMKTMMSFLLFFIIYYISNTMLIVANSILDNVVAQIFSYNLIFLYLSVHPFLLVLWNSKLKWAFQCVLRKLVCHSGGYP</sequence>
<dbReference type="SUPFAM" id="SSF81321">
    <property type="entry name" value="Family A G protein-coupled receptor-like"/>
    <property type="match status" value="1"/>
</dbReference>
<evidence type="ECO:0000256" key="11">
    <source>
        <dbReference type="RuleBase" id="RU004423"/>
    </source>
</evidence>
<evidence type="ECO:0000256" key="9">
    <source>
        <dbReference type="ARBA" id="ARBA00023170"/>
    </source>
</evidence>
<keyword evidence="7 12" id="KW-0297">G-protein coupled receptor</keyword>
<organism evidence="14 15">
    <name type="scientific">Mus caroli</name>
    <name type="common">Ryukyu mouse</name>
    <name type="synonym">Ricefield mouse</name>
    <dbReference type="NCBI Taxonomy" id="10089"/>
    <lineage>
        <taxon>Eukaryota</taxon>
        <taxon>Metazoa</taxon>
        <taxon>Chordata</taxon>
        <taxon>Craniata</taxon>
        <taxon>Vertebrata</taxon>
        <taxon>Euteleostomi</taxon>
        <taxon>Mammalia</taxon>
        <taxon>Eutheria</taxon>
        <taxon>Euarchontoglires</taxon>
        <taxon>Glires</taxon>
        <taxon>Rodentia</taxon>
        <taxon>Myomorpha</taxon>
        <taxon>Muroidea</taxon>
        <taxon>Muridae</taxon>
        <taxon>Murinae</taxon>
        <taxon>Mus</taxon>
        <taxon>Mus</taxon>
    </lineage>
</organism>
<keyword evidence="4 12" id="KW-0716">Sensory transduction</keyword>
<dbReference type="CDD" id="cd13950">
    <property type="entry name" value="7tm_TAS2R"/>
    <property type="match status" value="1"/>
</dbReference>
<comment type="similarity">
    <text evidence="2 11">Belongs to the G-protein coupled receptor T2R family.</text>
</comment>
<feature type="transmembrane region" description="Helical" evidence="13">
    <location>
        <begin position="238"/>
        <end position="259"/>
    </location>
</feature>
<feature type="transmembrane region" description="Helical" evidence="13">
    <location>
        <begin position="6"/>
        <end position="31"/>
    </location>
</feature>
<comment type="subcellular location">
    <subcellularLocation>
        <location evidence="1 12">Membrane</location>
        <topology evidence="1 12">Multi-pass membrane protein</topology>
    </subcellularLocation>
</comment>
<evidence type="ECO:0000313" key="14">
    <source>
        <dbReference type="Proteomes" id="UP000515126"/>
    </source>
</evidence>
<feature type="transmembrane region" description="Helical" evidence="13">
    <location>
        <begin position="43"/>
        <end position="67"/>
    </location>
</feature>
<feature type="transmembrane region" description="Helical" evidence="13">
    <location>
        <begin position="87"/>
        <end position="109"/>
    </location>
</feature>
<dbReference type="GO" id="GO:0004930">
    <property type="term" value="F:G protein-coupled receptor activity"/>
    <property type="evidence" value="ECO:0007669"/>
    <property type="project" value="UniProtKB-KW"/>
</dbReference>
<evidence type="ECO:0000256" key="1">
    <source>
        <dbReference type="ARBA" id="ARBA00004141"/>
    </source>
</evidence>
<evidence type="ECO:0000256" key="3">
    <source>
        <dbReference type="ARBA" id="ARBA00022480"/>
    </source>
</evidence>
<evidence type="ECO:0000256" key="4">
    <source>
        <dbReference type="ARBA" id="ARBA00022606"/>
    </source>
</evidence>
<keyword evidence="10 12" id="KW-0807">Transducer</keyword>
<evidence type="ECO:0000256" key="6">
    <source>
        <dbReference type="ARBA" id="ARBA00022989"/>
    </source>
</evidence>
<reference evidence="15" key="1">
    <citation type="submission" date="2025-08" db="UniProtKB">
        <authorList>
            <consortium name="RefSeq"/>
        </authorList>
    </citation>
    <scope>IDENTIFICATION</scope>
</reference>
<dbReference type="Proteomes" id="UP000515126">
    <property type="component" value="Chromosome 6"/>
</dbReference>
<keyword evidence="5 12" id="KW-0812">Transmembrane</keyword>
<dbReference type="AlphaFoldDB" id="A0A6P5PUB0"/>
<gene>
    <name evidence="15" type="primary">LOC110295869</name>
</gene>
<feature type="transmembrane region" description="Helical" evidence="13">
    <location>
        <begin position="265"/>
        <end position="286"/>
    </location>
</feature>
<dbReference type="RefSeq" id="XP_021019902.1">
    <property type="nucleotide sequence ID" value="XM_021164243.1"/>
</dbReference>
<dbReference type="FunFam" id="1.20.1070.10:FF:000055">
    <property type="entry name" value="Taste receptor type 2"/>
    <property type="match status" value="1"/>
</dbReference>
<dbReference type="GO" id="GO:0033038">
    <property type="term" value="F:bitter taste receptor activity"/>
    <property type="evidence" value="ECO:0007669"/>
    <property type="project" value="InterPro"/>
</dbReference>
<evidence type="ECO:0000256" key="2">
    <source>
        <dbReference type="ARBA" id="ARBA00007376"/>
    </source>
</evidence>
<dbReference type="PANTHER" id="PTHR11394:SF76">
    <property type="entry name" value="TASTE RECEPTOR TYPE 2"/>
    <property type="match status" value="1"/>
</dbReference>
<feature type="transmembrane region" description="Helical" evidence="13">
    <location>
        <begin position="129"/>
        <end position="152"/>
    </location>
</feature>
<dbReference type="PANTHER" id="PTHR11394">
    <property type="entry name" value="TASTE RECEPTOR TYPE 2"/>
    <property type="match status" value="1"/>
</dbReference>
<keyword evidence="14" id="KW-1185">Reference proteome</keyword>
<evidence type="ECO:0000256" key="5">
    <source>
        <dbReference type="ARBA" id="ARBA00022692"/>
    </source>
</evidence>
<keyword evidence="9 12" id="KW-0675">Receptor</keyword>
<dbReference type="GO" id="GO:0016020">
    <property type="term" value="C:membrane"/>
    <property type="evidence" value="ECO:0007669"/>
    <property type="project" value="UniProtKB-SubCell"/>
</dbReference>
<evidence type="ECO:0000313" key="15">
    <source>
        <dbReference type="RefSeq" id="XP_021019902.1"/>
    </source>
</evidence>
<evidence type="ECO:0000256" key="10">
    <source>
        <dbReference type="ARBA" id="ARBA00023224"/>
    </source>
</evidence>
<dbReference type="Gene3D" id="1.20.1070.10">
    <property type="entry name" value="Rhodopsin 7-helix transmembrane proteins"/>
    <property type="match status" value="1"/>
</dbReference>
<evidence type="ECO:0000256" key="7">
    <source>
        <dbReference type="ARBA" id="ARBA00023040"/>
    </source>
</evidence>
<keyword evidence="3 12" id="KW-0919">Taste</keyword>
<evidence type="ECO:0000256" key="13">
    <source>
        <dbReference type="SAM" id="Phobius"/>
    </source>
</evidence>
<protein>
    <recommendedName>
        <fullName evidence="12">Taste receptor type 2</fullName>
    </recommendedName>
</protein>
<dbReference type="GeneID" id="110295869"/>
<keyword evidence="8 12" id="KW-0472">Membrane</keyword>
<evidence type="ECO:0000256" key="12">
    <source>
        <dbReference type="RuleBase" id="RU004424"/>
    </source>
</evidence>
<accession>A0A6P5PUB0</accession>
<keyword evidence="6 13" id="KW-1133">Transmembrane helix</keyword>
<evidence type="ECO:0000256" key="8">
    <source>
        <dbReference type="ARBA" id="ARBA00023136"/>
    </source>
</evidence>
<feature type="transmembrane region" description="Helical" evidence="13">
    <location>
        <begin position="183"/>
        <end position="207"/>
    </location>
</feature>
<dbReference type="InterPro" id="IPR007960">
    <property type="entry name" value="TAS2R"/>
</dbReference>
<proteinExistence type="inferred from homology"/>
<dbReference type="KEGG" id="mcal:110295869"/>